<dbReference type="RefSeq" id="WP_057906537.1">
    <property type="nucleotide sequence ID" value="NZ_AYYZ01000019.1"/>
</dbReference>
<dbReference type="InterPro" id="IPR021321">
    <property type="entry name" value="DUF2922"/>
</dbReference>
<evidence type="ECO:0008006" key="3">
    <source>
        <dbReference type="Google" id="ProtNLM"/>
    </source>
</evidence>
<accession>A0A0R1ZL24</accession>
<name>A0A0R1ZL24_9LACO</name>
<evidence type="ECO:0000313" key="2">
    <source>
        <dbReference type="Proteomes" id="UP000051291"/>
    </source>
</evidence>
<organism evidence="1 2">
    <name type="scientific">Ligilactobacillus araffinosus DSM 20653</name>
    <dbReference type="NCBI Taxonomy" id="1423820"/>
    <lineage>
        <taxon>Bacteria</taxon>
        <taxon>Bacillati</taxon>
        <taxon>Bacillota</taxon>
        <taxon>Bacilli</taxon>
        <taxon>Lactobacillales</taxon>
        <taxon>Lactobacillaceae</taxon>
        <taxon>Ligilactobacillus</taxon>
    </lineage>
</organism>
<evidence type="ECO:0000313" key="1">
    <source>
        <dbReference type="EMBL" id="KRM52539.1"/>
    </source>
</evidence>
<gene>
    <name evidence="1" type="ORF">FC64_GL000497</name>
</gene>
<keyword evidence="2" id="KW-1185">Reference proteome</keyword>
<comment type="caution">
    <text evidence="1">The sequence shown here is derived from an EMBL/GenBank/DDBJ whole genome shotgun (WGS) entry which is preliminary data.</text>
</comment>
<dbReference type="AlphaFoldDB" id="A0A0R1ZL24"/>
<reference evidence="1 2" key="1">
    <citation type="journal article" date="2015" name="Genome Announc.">
        <title>Expanding the biotechnology potential of lactobacilli through comparative genomics of 213 strains and associated genera.</title>
        <authorList>
            <person name="Sun Z."/>
            <person name="Harris H.M."/>
            <person name="McCann A."/>
            <person name="Guo C."/>
            <person name="Argimon S."/>
            <person name="Zhang W."/>
            <person name="Yang X."/>
            <person name="Jeffery I.B."/>
            <person name="Cooney J.C."/>
            <person name="Kagawa T.F."/>
            <person name="Liu W."/>
            <person name="Song Y."/>
            <person name="Salvetti E."/>
            <person name="Wrobel A."/>
            <person name="Rasinkangas P."/>
            <person name="Parkhill J."/>
            <person name="Rea M.C."/>
            <person name="O'Sullivan O."/>
            <person name="Ritari J."/>
            <person name="Douillard F.P."/>
            <person name="Paul Ross R."/>
            <person name="Yang R."/>
            <person name="Briner A.E."/>
            <person name="Felis G.E."/>
            <person name="de Vos W.M."/>
            <person name="Barrangou R."/>
            <person name="Klaenhammer T.R."/>
            <person name="Caufield P.W."/>
            <person name="Cui Y."/>
            <person name="Zhang H."/>
            <person name="O'Toole P.W."/>
        </authorList>
    </citation>
    <scope>NUCLEOTIDE SEQUENCE [LARGE SCALE GENOMIC DNA]</scope>
    <source>
        <strain evidence="1 2">DSM 20653</strain>
    </source>
</reference>
<dbReference type="Proteomes" id="UP000051291">
    <property type="component" value="Unassembled WGS sequence"/>
</dbReference>
<sequence>MKKLNLGFRSATKNTVHRLQLSYVKTDLDAETLKKYMAQIAALGIFSDKTGESVFATPVSASYVDTEEKVVFAEK</sequence>
<protein>
    <recommendedName>
        <fullName evidence="3">DUF2922 domain-containing protein</fullName>
    </recommendedName>
</protein>
<dbReference type="Pfam" id="PF11148">
    <property type="entry name" value="DUF2922"/>
    <property type="match status" value="1"/>
</dbReference>
<proteinExistence type="predicted"/>
<dbReference type="PATRIC" id="fig|1423820.4.peg.500"/>
<dbReference type="EMBL" id="AYYZ01000019">
    <property type="protein sequence ID" value="KRM52539.1"/>
    <property type="molecule type" value="Genomic_DNA"/>
</dbReference>
<dbReference type="STRING" id="1423820.FC64_GL000497"/>